<dbReference type="GO" id="GO:0016616">
    <property type="term" value="F:oxidoreductase activity, acting on the CH-OH group of donors, NAD or NADP as acceptor"/>
    <property type="evidence" value="ECO:0007669"/>
    <property type="project" value="TreeGrafter"/>
</dbReference>
<dbReference type="CDD" id="cd05233">
    <property type="entry name" value="SDR_c"/>
    <property type="match status" value="1"/>
</dbReference>
<dbReference type="RefSeq" id="WP_074946205.1">
    <property type="nucleotide sequence ID" value="NZ_FNUC01000003.1"/>
</dbReference>
<dbReference type="Pfam" id="PF13561">
    <property type="entry name" value="adh_short_C2"/>
    <property type="match status" value="1"/>
</dbReference>
<dbReference type="InterPro" id="IPR020904">
    <property type="entry name" value="Sc_DH/Rdtase_CS"/>
</dbReference>
<comment type="similarity">
    <text evidence="1">Belongs to the short-chain dehydrogenases/reductases (SDR) family.</text>
</comment>
<evidence type="ECO:0000313" key="3">
    <source>
        <dbReference type="Proteomes" id="UP000181980"/>
    </source>
</evidence>
<dbReference type="PANTHER" id="PTHR42760">
    <property type="entry name" value="SHORT-CHAIN DEHYDROGENASES/REDUCTASES FAMILY MEMBER"/>
    <property type="match status" value="1"/>
</dbReference>
<dbReference type="STRING" id="561176.SAMN04488561_1571"/>
<protein>
    <submittedName>
        <fullName evidence="2">Enoyl-(Acyl carrier protein) reductase</fullName>
    </submittedName>
</protein>
<dbReference type="PANTHER" id="PTHR42760:SF40">
    <property type="entry name" value="3-OXOACYL-[ACYL-CARRIER-PROTEIN] REDUCTASE, CHLOROPLASTIC"/>
    <property type="match status" value="1"/>
</dbReference>
<dbReference type="PRINTS" id="PR00081">
    <property type="entry name" value="GDHRDH"/>
</dbReference>
<dbReference type="Gene3D" id="3.40.50.720">
    <property type="entry name" value="NAD(P)-binding Rossmann-like Domain"/>
    <property type="match status" value="1"/>
</dbReference>
<dbReference type="EMBL" id="FNUC01000003">
    <property type="protein sequence ID" value="SEE51499.1"/>
    <property type="molecule type" value="Genomic_DNA"/>
</dbReference>
<dbReference type="PROSITE" id="PS00061">
    <property type="entry name" value="ADH_SHORT"/>
    <property type="match status" value="1"/>
</dbReference>
<dbReference type="InterPro" id="IPR002347">
    <property type="entry name" value="SDR_fam"/>
</dbReference>
<name>A0A1H5JGC1_9ACTN</name>
<sequence length="264" mass="26984">MATPQGYTVVAGAAGGIGRAVARRLAPNGPLALLDRDQVTLDELAASVRTDAAGEVVGVGLDLADGRLVGDCFERLAAERGVTSLAVTVGTTTGGSLTSLTDQSWDAILDSCLRTVMNVMRAAVTVMRDGGSICVLGSVHAHQPVPGFPAYGAAKAAVTALARQVAAEYGSRGIRVNVVTPGWTRTPHTEARLDPTDERRLREATALGSLVEPDDVAAAVAFLLSPAAARVTGAEVVVDAGASLLPAASVLRDGHRHTLGLPPL</sequence>
<evidence type="ECO:0000256" key="1">
    <source>
        <dbReference type="ARBA" id="ARBA00006484"/>
    </source>
</evidence>
<proteinExistence type="inferred from homology"/>
<reference evidence="3" key="1">
    <citation type="submission" date="2016-10" db="EMBL/GenBank/DDBJ databases">
        <authorList>
            <person name="Varghese N."/>
            <person name="Submissions S."/>
        </authorList>
    </citation>
    <scope>NUCLEOTIDE SEQUENCE [LARGE SCALE GENOMIC DNA]</scope>
    <source>
        <strain evidence="3">DSM 45237</strain>
    </source>
</reference>
<dbReference type="AlphaFoldDB" id="A0A1H5JGC1"/>
<dbReference type="InterPro" id="IPR036291">
    <property type="entry name" value="NAD(P)-bd_dom_sf"/>
</dbReference>
<keyword evidence="3" id="KW-1185">Reference proteome</keyword>
<dbReference type="SUPFAM" id="SSF51735">
    <property type="entry name" value="NAD(P)-binding Rossmann-fold domains"/>
    <property type="match status" value="1"/>
</dbReference>
<dbReference type="GO" id="GO:0030497">
    <property type="term" value="P:fatty acid elongation"/>
    <property type="evidence" value="ECO:0007669"/>
    <property type="project" value="TreeGrafter"/>
</dbReference>
<evidence type="ECO:0000313" key="2">
    <source>
        <dbReference type="EMBL" id="SEE51499.1"/>
    </source>
</evidence>
<accession>A0A1H5JGC1</accession>
<organism evidence="2 3">
    <name type="scientific">Jiangella alba</name>
    <dbReference type="NCBI Taxonomy" id="561176"/>
    <lineage>
        <taxon>Bacteria</taxon>
        <taxon>Bacillati</taxon>
        <taxon>Actinomycetota</taxon>
        <taxon>Actinomycetes</taxon>
        <taxon>Jiangellales</taxon>
        <taxon>Jiangellaceae</taxon>
        <taxon>Jiangella</taxon>
    </lineage>
</organism>
<dbReference type="Proteomes" id="UP000181980">
    <property type="component" value="Unassembled WGS sequence"/>
</dbReference>
<gene>
    <name evidence="2" type="ORF">SAMN04488561_1571</name>
</gene>